<keyword evidence="2" id="KW-0805">Transcription regulation</keyword>
<organism evidence="6 7">
    <name type="scientific">Vineibacter terrae</name>
    <dbReference type="NCBI Taxonomy" id="2586908"/>
    <lineage>
        <taxon>Bacteria</taxon>
        <taxon>Pseudomonadati</taxon>
        <taxon>Pseudomonadota</taxon>
        <taxon>Alphaproteobacteria</taxon>
        <taxon>Hyphomicrobiales</taxon>
        <taxon>Vineibacter</taxon>
    </lineage>
</organism>
<proteinExistence type="inferred from homology"/>
<dbReference type="SUPFAM" id="SSF53850">
    <property type="entry name" value="Periplasmic binding protein-like II"/>
    <property type="match status" value="1"/>
</dbReference>
<dbReference type="EMBL" id="VDUZ01000061">
    <property type="protein sequence ID" value="TXL70346.1"/>
    <property type="molecule type" value="Genomic_DNA"/>
</dbReference>
<dbReference type="OrthoDB" id="7333438at2"/>
<protein>
    <submittedName>
        <fullName evidence="6">LysR family transcriptional regulator</fullName>
    </submittedName>
</protein>
<dbReference type="InterPro" id="IPR005119">
    <property type="entry name" value="LysR_subst-bd"/>
</dbReference>
<dbReference type="SUPFAM" id="SSF46785">
    <property type="entry name" value="Winged helix' DNA-binding domain"/>
    <property type="match status" value="1"/>
</dbReference>
<keyword evidence="4" id="KW-0804">Transcription</keyword>
<dbReference type="Gene3D" id="1.10.10.10">
    <property type="entry name" value="Winged helix-like DNA-binding domain superfamily/Winged helix DNA-binding domain"/>
    <property type="match status" value="1"/>
</dbReference>
<dbReference type="Gene3D" id="3.40.190.290">
    <property type="match status" value="1"/>
</dbReference>
<dbReference type="PROSITE" id="PS50931">
    <property type="entry name" value="HTH_LYSR"/>
    <property type="match status" value="1"/>
</dbReference>
<dbReference type="InterPro" id="IPR000847">
    <property type="entry name" value="LysR_HTH_N"/>
</dbReference>
<evidence type="ECO:0000256" key="1">
    <source>
        <dbReference type="ARBA" id="ARBA00009437"/>
    </source>
</evidence>
<dbReference type="AlphaFoldDB" id="A0A5C8P981"/>
<evidence type="ECO:0000313" key="7">
    <source>
        <dbReference type="Proteomes" id="UP000321638"/>
    </source>
</evidence>
<dbReference type="RefSeq" id="WP_147851664.1">
    <property type="nucleotide sequence ID" value="NZ_VDUZ01000061.1"/>
</dbReference>
<evidence type="ECO:0000256" key="2">
    <source>
        <dbReference type="ARBA" id="ARBA00023015"/>
    </source>
</evidence>
<dbReference type="Proteomes" id="UP000321638">
    <property type="component" value="Unassembled WGS sequence"/>
</dbReference>
<sequence>MNWDDLRIILAVRDGGTYAAAAASLRVDETTVARRIARVQKALGVTLFDAVDGRRRPTSAGVEVVSRIEAVARQVGAIRHVGQTRDTLTGSFRIASTASLAEEILAPQAVAFLQQNAGISLRLVTASENVNFSRWEADFALRLRRPERGDFTISKLGDYSLWLLMPRHHAGDDRPVICSYPEDLAFTPESRHLKAAGLQAASRLVTDQARIIREAVASGGAAGILPEYLCRDLREHPGLIATRLRDTRPIWLLMQSHLKRDAAAQAVLAWLRRCFAPFR</sequence>
<dbReference type="InterPro" id="IPR036388">
    <property type="entry name" value="WH-like_DNA-bd_sf"/>
</dbReference>
<gene>
    <name evidence="6" type="ORF">FHP25_35045</name>
</gene>
<name>A0A5C8P981_9HYPH</name>
<dbReference type="InterPro" id="IPR050176">
    <property type="entry name" value="LTTR"/>
</dbReference>
<dbReference type="GO" id="GO:0003700">
    <property type="term" value="F:DNA-binding transcription factor activity"/>
    <property type="evidence" value="ECO:0007669"/>
    <property type="project" value="InterPro"/>
</dbReference>
<keyword evidence="3" id="KW-0238">DNA-binding</keyword>
<feature type="domain" description="HTH lysR-type" evidence="5">
    <location>
        <begin position="1"/>
        <end position="58"/>
    </location>
</feature>
<keyword evidence="7" id="KW-1185">Reference proteome</keyword>
<comment type="caution">
    <text evidence="6">The sequence shown here is derived from an EMBL/GenBank/DDBJ whole genome shotgun (WGS) entry which is preliminary data.</text>
</comment>
<dbReference type="Pfam" id="PF00126">
    <property type="entry name" value="HTH_1"/>
    <property type="match status" value="1"/>
</dbReference>
<dbReference type="InterPro" id="IPR036390">
    <property type="entry name" value="WH_DNA-bd_sf"/>
</dbReference>
<accession>A0A5C8P981</accession>
<dbReference type="Pfam" id="PF03466">
    <property type="entry name" value="LysR_substrate"/>
    <property type="match status" value="1"/>
</dbReference>
<dbReference type="PANTHER" id="PTHR30579">
    <property type="entry name" value="TRANSCRIPTIONAL REGULATOR"/>
    <property type="match status" value="1"/>
</dbReference>
<evidence type="ECO:0000259" key="5">
    <source>
        <dbReference type="PROSITE" id="PS50931"/>
    </source>
</evidence>
<evidence type="ECO:0000256" key="3">
    <source>
        <dbReference type="ARBA" id="ARBA00023125"/>
    </source>
</evidence>
<evidence type="ECO:0000256" key="4">
    <source>
        <dbReference type="ARBA" id="ARBA00023163"/>
    </source>
</evidence>
<evidence type="ECO:0000313" key="6">
    <source>
        <dbReference type="EMBL" id="TXL70346.1"/>
    </source>
</evidence>
<comment type="similarity">
    <text evidence="1">Belongs to the LysR transcriptional regulatory family.</text>
</comment>
<dbReference type="CDD" id="cd05466">
    <property type="entry name" value="PBP2_LTTR_substrate"/>
    <property type="match status" value="1"/>
</dbReference>
<dbReference type="GO" id="GO:0003677">
    <property type="term" value="F:DNA binding"/>
    <property type="evidence" value="ECO:0007669"/>
    <property type="project" value="UniProtKB-KW"/>
</dbReference>
<dbReference type="PANTHER" id="PTHR30579:SF3">
    <property type="entry name" value="TRANSCRIPTIONAL REGULATORY PROTEIN"/>
    <property type="match status" value="1"/>
</dbReference>
<reference evidence="6 7" key="1">
    <citation type="submission" date="2019-06" db="EMBL/GenBank/DDBJ databases">
        <title>New taxonomy in bacterial strain CC-CFT640, isolated from vineyard.</title>
        <authorList>
            <person name="Lin S.-Y."/>
            <person name="Tsai C.-F."/>
            <person name="Young C.-C."/>
        </authorList>
    </citation>
    <scope>NUCLEOTIDE SEQUENCE [LARGE SCALE GENOMIC DNA]</scope>
    <source>
        <strain evidence="6 7">CC-CFT640</strain>
    </source>
</reference>